<dbReference type="Proteomes" id="UP001249851">
    <property type="component" value="Unassembled WGS sequence"/>
</dbReference>
<evidence type="ECO:0000313" key="7">
    <source>
        <dbReference type="Proteomes" id="UP001249851"/>
    </source>
</evidence>
<proteinExistence type="predicted"/>
<dbReference type="AlphaFoldDB" id="A0AAD9QWH4"/>
<evidence type="ECO:0000313" key="6">
    <source>
        <dbReference type="EMBL" id="KAK2568677.1"/>
    </source>
</evidence>
<dbReference type="InterPro" id="IPR055295">
    <property type="entry name" value="NUDT22/NUDT9-like"/>
</dbReference>
<accession>A0AAD9QWH4</accession>
<dbReference type="PANTHER" id="PTHR31835:SF1">
    <property type="entry name" value="URIDINE DIPHOSPHATE GLUCOSE PYROPHOSPHATASE NUDT22"/>
    <property type="match status" value="1"/>
</dbReference>
<organism evidence="6 7">
    <name type="scientific">Acropora cervicornis</name>
    <name type="common">Staghorn coral</name>
    <dbReference type="NCBI Taxonomy" id="6130"/>
    <lineage>
        <taxon>Eukaryota</taxon>
        <taxon>Metazoa</taxon>
        <taxon>Cnidaria</taxon>
        <taxon>Anthozoa</taxon>
        <taxon>Hexacorallia</taxon>
        <taxon>Scleractinia</taxon>
        <taxon>Astrocoeniina</taxon>
        <taxon>Acroporidae</taxon>
        <taxon>Acropora</taxon>
    </lineage>
</organism>
<comment type="caution">
    <text evidence="6">The sequence shown here is derived from an EMBL/GenBank/DDBJ whole genome shotgun (WGS) entry which is preliminary data.</text>
</comment>
<dbReference type="SUPFAM" id="SSF55811">
    <property type="entry name" value="Nudix"/>
    <property type="match status" value="1"/>
</dbReference>
<feature type="region of interest" description="Disordered" evidence="5">
    <location>
        <begin position="165"/>
        <end position="184"/>
    </location>
</feature>
<dbReference type="InterPro" id="IPR015797">
    <property type="entry name" value="NUDIX_hydrolase-like_dom_sf"/>
</dbReference>
<evidence type="ECO:0000256" key="1">
    <source>
        <dbReference type="ARBA" id="ARBA00001946"/>
    </source>
</evidence>
<sequence>MELKAFVERCKEEGYFKEIFNSGNYEIYSSFGGTSESNVSISLSHDFDRKLCGADFEAEIERTWNLRKEKNPFLFNGSKFRLHDVCYGEKTPVITLSLGQTCYKDYVCTNMNFDHWKFLTEYGRRVYANEQACFSDALGVGSIVETSDDKLVFIRRSNQVYEDPYHLDTPGGHAEPSEVKPQNHNSKEHFIDINEMDEKAVVHELFHSIVREVRDEFPVGSVDLLAQLLEHCTDQHSGREFKLAIVDRNTSKSQNWKKARCLLSGEEVKQLYNEGGPESYESSEMLLVDRAEFHKGMSSHQVSNLFKDLTPGCKACLYFYFNLQANKSV</sequence>
<evidence type="ECO:0000256" key="3">
    <source>
        <dbReference type="ARBA" id="ARBA00022801"/>
    </source>
</evidence>
<reference evidence="6" key="1">
    <citation type="journal article" date="2023" name="G3 (Bethesda)">
        <title>Whole genome assembly and annotation of the endangered Caribbean coral Acropora cervicornis.</title>
        <authorList>
            <person name="Selwyn J.D."/>
            <person name="Vollmer S.V."/>
        </authorList>
    </citation>
    <scope>NUCLEOTIDE SEQUENCE</scope>
    <source>
        <strain evidence="6">K2</strain>
    </source>
</reference>
<gene>
    <name evidence="6" type="ORF">P5673_006654</name>
</gene>
<keyword evidence="4" id="KW-0460">Magnesium</keyword>
<comment type="cofactor">
    <cofactor evidence="1">
        <name>Mg(2+)</name>
        <dbReference type="ChEBI" id="CHEBI:18420"/>
    </cofactor>
</comment>
<dbReference type="GO" id="GO:0052751">
    <property type="term" value="F:GDP-mannose hydrolase activity"/>
    <property type="evidence" value="ECO:0007669"/>
    <property type="project" value="TreeGrafter"/>
</dbReference>
<keyword evidence="3" id="KW-0378">Hydrolase</keyword>
<evidence type="ECO:0000256" key="2">
    <source>
        <dbReference type="ARBA" id="ARBA00022723"/>
    </source>
</evidence>
<keyword evidence="7" id="KW-1185">Reference proteome</keyword>
<reference evidence="6" key="2">
    <citation type="journal article" date="2023" name="Science">
        <title>Genomic signatures of disease resistance in endangered staghorn corals.</title>
        <authorList>
            <person name="Vollmer S.V."/>
            <person name="Selwyn J.D."/>
            <person name="Despard B.A."/>
            <person name="Roesel C.L."/>
        </authorList>
    </citation>
    <scope>NUCLEOTIDE SEQUENCE</scope>
    <source>
        <strain evidence="6">K2</strain>
    </source>
</reference>
<keyword evidence="2" id="KW-0479">Metal-binding</keyword>
<protein>
    <submittedName>
        <fullName evidence="6">Uridine diphosphate glucose pyrophosphatase NUDT22</fullName>
    </submittedName>
</protein>
<evidence type="ECO:0000256" key="5">
    <source>
        <dbReference type="SAM" id="MobiDB-lite"/>
    </source>
</evidence>
<dbReference type="GO" id="GO:0046872">
    <property type="term" value="F:metal ion binding"/>
    <property type="evidence" value="ECO:0007669"/>
    <property type="project" value="UniProtKB-KW"/>
</dbReference>
<dbReference type="EMBL" id="JARQWQ010000011">
    <property type="protein sequence ID" value="KAK2568677.1"/>
    <property type="molecule type" value="Genomic_DNA"/>
</dbReference>
<evidence type="ECO:0000256" key="4">
    <source>
        <dbReference type="ARBA" id="ARBA00022842"/>
    </source>
</evidence>
<name>A0AAD9QWH4_ACRCE</name>
<dbReference type="PANTHER" id="PTHR31835">
    <property type="entry name" value="URIDINE DIPHOSPHATE GLUCOSE PYROPHOSPHATASE"/>
    <property type="match status" value="1"/>
</dbReference>